<dbReference type="EMBL" id="CP139781">
    <property type="protein sequence ID" value="WRQ86610.1"/>
    <property type="molecule type" value="Genomic_DNA"/>
</dbReference>
<evidence type="ECO:0000313" key="1">
    <source>
        <dbReference type="EMBL" id="WRQ86610.1"/>
    </source>
</evidence>
<gene>
    <name evidence="1" type="ORF">K1X11_017500</name>
</gene>
<organism evidence="1 2">
    <name type="scientific">Actomonas aquatica</name>
    <dbReference type="NCBI Taxonomy" id="2866162"/>
    <lineage>
        <taxon>Bacteria</taxon>
        <taxon>Pseudomonadati</taxon>
        <taxon>Verrucomicrobiota</taxon>
        <taxon>Opitutia</taxon>
        <taxon>Opitutales</taxon>
        <taxon>Opitutaceae</taxon>
        <taxon>Actomonas</taxon>
    </lineage>
</organism>
<keyword evidence="2" id="KW-1185">Reference proteome</keyword>
<sequence length="286" mass="31814">MLPPPLTPSCFRFVLACLFGLLTTGLPIWGQAWSTNAAVGFTHNDNVTNSAQEEKADSAVFASVDYGTHRLLSRDLQGSFKLTAASTHWLDYEGLDLSDLTATAGLRWKFGLGPYAPRLDTHVTVGRLLARVDEWSGNQLRIDTQFSRRLSPAWLLAASVELNRLDAKRAVYSHTQWTYAAAAHYDPTPDWRISLRLRHRQGDQLSWCRNSWPSFAGTPQWLDGIFGGDWFPYRTEARLNGASLTVSRALGHASSISAGVESTRSTSSAHKTYRNTVLTLQFVHAF</sequence>
<accession>A0ABZ1C8G3</accession>
<dbReference type="SUPFAM" id="SSF56935">
    <property type="entry name" value="Porins"/>
    <property type="match status" value="1"/>
</dbReference>
<dbReference type="Proteomes" id="UP000738431">
    <property type="component" value="Chromosome"/>
</dbReference>
<protein>
    <submittedName>
        <fullName evidence="1">Uncharacterized protein</fullName>
    </submittedName>
</protein>
<reference evidence="1 2" key="1">
    <citation type="submission" date="2021-08" db="EMBL/GenBank/DDBJ databases">
        <authorList>
            <person name="Zhang D."/>
            <person name="Zhang A."/>
            <person name="Wang L."/>
        </authorList>
    </citation>
    <scope>NUCLEOTIDE SEQUENCE [LARGE SCALE GENOMIC DNA]</scope>
    <source>
        <strain evidence="1 2">WL0086</strain>
    </source>
</reference>
<evidence type="ECO:0000313" key="2">
    <source>
        <dbReference type="Proteomes" id="UP000738431"/>
    </source>
</evidence>
<proteinExistence type="predicted"/>
<reference evidence="1 2" key="2">
    <citation type="submission" date="2023-12" db="EMBL/GenBank/DDBJ databases">
        <title>Description of an unclassified Opitutus bacterium of Verrucomicrobiota.</title>
        <authorList>
            <person name="Zhang D.-F."/>
        </authorList>
    </citation>
    <scope>NUCLEOTIDE SEQUENCE [LARGE SCALE GENOMIC DNA]</scope>
    <source>
        <strain evidence="1 2">WL0086</strain>
    </source>
</reference>
<dbReference type="RefSeq" id="WP_221033070.1">
    <property type="nucleotide sequence ID" value="NZ_CP139781.1"/>
</dbReference>
<name>A0ABZ1C8G3_9BACT</name>